<accession>A0A7U8B3X4</accession>
<keyword evidence="2" id="KW-1185">Reference proteome</keyword>
<comment type="caution">
    <text evidence="1">The sequence shown here is derived from an EMBL/GenBank/DDBJ whole genome shotgun (WGS) entry which is preliminary data.</text>
</comment>
<sequence length="75" mass="9093">MIITERNPKQSLYFLGAALLEILKNKNIEYSLFELYEQFQKKNNVEIKKFILILDWLYLANYIEITQERFIIKCS</sequence>
<name>A0A7U8B3X4_CAMUP</name>
<gene>
    <name evidence="1" type="ORF">CT510_06805</name>
</gene>
<dbReference type="EMBL" id="AABVLA010000028">
    <property type="protein sequence ID" value="EAJ1622349.1"/>
    <property type="molecule type" value="Genomic_DNA"/>
</dbReference>
<organism evidence="1 2">
    <name type="scientific">Campylobacter upsaliensis</name>
    <dbReference type="NCBI Taxonomy" id="28080"/>
    <lineage>
        <taxon>Bacteria</taxon>
        <taxon>Pseudomonadati</taxon>
        <taxon>Campylobacterota</taxon>
        <taxon>Epsilonproteobacteria</taxon>
        <taxon>Campylobacterales</taxon>
        <taxon>Campylobacteraceae</taxon>
        <taxon>Campylobacter</taxon>
    </lineage>
</organism>
<protein>
    <submittedName>
        <fullName evidence="1">Uncharacterized protein</fullName>
    </submittedName>
</protein>
<dbReference type="InterPro" id="IPR046897">
    <property type="entry name" value="ABC-3C_MC6"/>
</dbReference>
<dbReference type="Pfam" id="PF20293">
    <property type="entry name" value="MC6"/>
    <property type="match status" value="1"/>
</dbReference>
<evidence type="ECO:0000313" key="2">
    <source>
        <dbReference type="Proteomes" id="UP000535305"/>
    </source>
</evidence>
<evidence type="ECO:0000313" key="1">
    <source>
        <dbReference type="EMBL" id="EAJ1622349.1"/>
    </source>
</evidence>
<dbReference type="Proteomes" id="UP000535305">
    <property type="component" value="Unassembled WGS sequence"/>
</dbReference>
<proteinExistence type="predicted"/>
<dbReference type="AlphaFoldDB" id="A0A7U8B3X4"/>
<reference evidence="1 2" key="1">
    <citation type="submission" date="2018-06" db="EMBL/GenBank/DDBJ databases">
        <authorList>
            <consortium name="PulseNet: The National Subtyping Network for Foodborne Disease Surveillance"/>
            <person name="Tarr C.L."/>
            <person name="Trees E."/>
            <person name="Katz L.S."/>
            <person name="Carleton-Romer H.A."/>
            <person name="Stroika S."/>
            <person name="Kucerova Z."/>
            <person name="Roache K.F."/>
            <person name="Sabol A.L."/>
            <person name="Besser J."/>
            <person name="Gerner-Smidt P."/>
        </authorList>
    </citation>
    <scope>NUCLEOTIDE SEQUENCE [LARGE SCALE GENOMIC DNA]</scope>
    <source>
        <strain evidence="1 2">PNUSAC003104</strain>
    </source>
</reference>